<protein>
    <recommendedName>
        <fullName evidence="3">Porin</fullName>
    </recommendedName>
</protein>
<reference evidence="1 2" key="1">
    <citation type="submission" date="2018-08" db="EMBL/GenBank/DDBJ databases">
        <title>Pallidiluteibacterium maritimus gen. nov., sp. nov., isolated from coastal sediment.</title>
        <authorList>
            <person name="Zhou L.Y."/>
        </authorList>
    </citation>
    <scope>NUCLEOTIDE SEQUENCE [LARGE SCALE GENOMIC DNA]</scope>
    <source>
        <strain evidence="1 2">XSD2</strain>
    </source>
</reference>
<dbReference type="Proteomes" id="UP000265926">
    <property type="component" value="Unassembled WGS sequence"/>
</dbReference>
<comment type="caution">
    <text evidence="1">The sequence shown here is derived from an EMBL/GenBank/DDBJ whole genome shotgun (WGS) entry which is preliminary data.</text>
</comment>
<dbReference type="OrthoDB" id="1016806at2"/>
<accession>A0A399SVQ4</accession>
<evidence type="ECO:0000313" key="1">
    <source>
        <dbReference type="EMBL" id="RIJ46732.1"/>
    </source>
</evidence>
<keyword evidence="2" id="KW-1185">Reference proteome</keyword>
<gene>
    <name evidence="1" type="ORF">D1614_17545</name>
</gene>
<dbReference type="AlphaFoldDB" id="A0A399SVQ4"/>
<evidence type="ECO:0000313" key="2">
    <source>
        <dbReference type="Proteomes" id="UP000265926"/>
    </source>
</evidence>
<dbReference type="RefSeq" id="WP_119439278.1">
    <property type="nucleotide sequence ID" value="NZ_QWGR01000012.1"/>
</dbReference>
<proteinExistence type="predicted"/>
<name>A0A399SVQ4_9BACT</name>
<organism evidence="1 2">
    <name type="scientific">Maribellus luteus</name>
    <dbReference type="NCBI Taxonomy" id="2305463"/>
    <lineage>
        <taxon>Bacteria</taxon>
        <taxon>Pseudomonadati</taxon>
        <taxon>Bacteroidota</taxon>
        <taxon>Bacteroidia</taxon>
        <taxon>Marinilabiliales</taxon>
        <taxon>Prolixibacteraceae</taxon>
        <taxon>Maribellus</taxon>
    </lineage>
</organism>
<dbReference type="EMBL" id="QWGR01000012">
    <property type="protein sequence ID" value="RIJ46732.1"/>
    <property type="molecule type" value="Genomic_DNA"/>
</dbReference>
<sequence>MKKTLTLILLLFAVIVKAQDFEYQVLFEGIGDNREFTQPYANPQTIIGTRGAFELGVSMDNHRLRGGLSHLFEFGSEIDAQKPKLTLYYQYLDDRTEFVFGAFPRRDKIDFPLAMLSDTLLYYRPNVEGLFGNVKWDWGHQNGFVDWVGRQTETQREQFMAGFSGEIFHKNLFLQNYMLMFHNAHTLHNTPPLHIKDYLGFAVQAGLRTAETATVTGYIKAGVLNSTYRERGVTDGYDTSTSFFAEAKGRYRNFGVKSVLNAGGGHKFAMGDSYYRAENYWRTDLIWYFINYKNVRGTFNISMHVADWDTFDNQQQLSLIYVFGK</sequence>
<evidence type="ECO:0008006" key="3">
    <source>
        <dbReference type="Google" id="ProtNLM"/>
    </source>
</evidence>